<sequence>MSGLYFEDFAAGQVRGGARLTVSRDDIVAFAREFDAQPFHLDEREAEKTFAGRLIASGWHTASLGMRLLQAGPMGGHSSLGSPGVAELRWLKPVLPGDSLSATLRVEETRASASKPDRGFAVCLLTLENDRGEAVMTQAFTVMLARRGAEPAAPRVVETGVPAPLVEPDDAEIVPFLKDAAVGATRDLGAYAFSAEAILDFGRAYDPQVFHTDPEAAKATHFGGLCASGWHTAAAYMKRLLATRTRDHAFTAARGQAPATGPSPGFRDMRWLRPVYAGDTVRYATTLTDKRASASRPGWGLAFADNVGVNQRGETVFSFASSVFWQWAP</sequence>
<feature type="domain" description="MaoC-like" evidence="1">
    <location>
        <begin position="17"/>
        <end position="112"/>
    </location>
</feature>
<dbReference type="InterPro" id="IPR002539">
    <property type="entry name" value="MaoC-like_dom"/>
</dbReference>
<dbReference type="InterPro" id="IPR029069">
    <property type="entry name" value="HotDog_dom_sf"/>
</dbReference>
<organism evidence="2 3">
    <name type="scientific">Methylobacterium cerastii</name>
    <dbReference type="NCBI Taxonomy" id="932741"/>
    <lineage>
        <taxon>Bacteria</taxon>
        <taxon>Pseudomonadati</taxon>
        <taxon>Pseudomonadota</taxon>
        <taxon>Alphaproteobacteria</taxon>
        <taxon>Hyphomicrobiales</taxon>
        <taxon>Methylobacteriaceae</taxon>
        <taxon>Methylobacterium</taxon>
    </lineage>
</organism>
<dbReference type="Gene3D" id="3.10.129.10">
    <property type="entry name" value="Hotdog Thioesterase"/>
    <property type="match status" value="2"/>
</dbReference>
<dbReference type="InterPro" id="IPR052342">
    <property type="entry name" value="MCH/BMMD"/>
</dbReference>
<accession>A0ABQ4QEA8</accession>
<dbReference type="CDD" id="cd03454">
    <property type="entry name" value="YdeM"/>
    <property type="match status" value="2"/>
</dbReference>
<protein>
    <recommendedName>
        <fullName evidence="1">MaoC-like domain-containing protein</fullName>
    </recommendedName>
</protein>
<feature type="domain" description="MaoC-like" evidence="1">
    <location>
        <begin position="194"/>
        <end position="293"/>
    </location>
</feature>
<dbReference type="PANTHER" id="PTHR43664">
    <property type="entry name" value="MONOAMINE OXIDASE-RELATED"/>
    <property type="match status" value="1"/>
</dbReference>
<dbReference type="Proteomes" id="UP001055117">
    <property type="component" value="Unassembled WGS sequence"/>
</dbReference>
<proteinExistence type="predicted"/>
<evidence type="ECO:0000313" key="2">
    <source>
        <dbReference type="EMBL" id="GJD43150.1"/>
    </source>
</evidence>
<name>A0ABQ4QEA8_9HYPH</name>
<keyword evidence="3" id="KW-1185">Reference proteome</keyword>
<dbReference type="Pfam" id="PF01575">
    <property type="entry name" value="MaoC_dehydratas"/>
    <property type="match status" value="2"/>
</dbReference>
<dbReference type="PANTHER" id="PTHR43664:SF1">
    <property type="entry name" value="BETA-METHYLMALYL-COA DEHYDRATASE"/>
    <property type="match status" value="1"/>
</dbReference>
<reference evidence="2 3" key="1">
    <citation type="journal article" date="2021" name="Front. Microbiol.">
        <title>Comprehensive Comparative Genomics and Phenotyping of Methylobacterium Species.</title>
        <authorList>
            <person name="Alessa O."/>
            <person name="Ogura Y."/>
            <person name="Fujitani Y."/>
            <person name="Takami H."/>
            <person name="Hayashi T."/>
            <person name="Sahin N."/>
            <person name="Tani A."/>
        </authorList>
    </citation>
    <scope>NUCLEOTIDE SEQUENCE [LARGE SCALE GENOMIC DNA]</scope>
    <source>
        <strain evidence="2 3">DSM 23679</strain>
    </source>
</reference>
<evidence type="ECO:0000259" key="1">
    <source>
        <dbReference type="Pfam" id="PF01575"/>
    </source>
</evidence>
<evidence type="ECO:0000313" key="3">
    <source>
        <dbReference type="Proteomes" id="UP001055117"/>
    </source>
</evidence>
<comment type="caution">
    <text evidence="2">The sequence shown here is derived from an EMBL/GenBank/DDBJ whole genome shotgun (WGS) entry which is preliminary data.</text>
</comment>
<dbReference type="RefSeq" id="WP_147762466.1">
    <property type="nucleotide sequence ID" value="NZ_BPQG01000008.1"/>
</dbReference>
<dbReference type="SUPFAM" id="SSF54637">
    <property type="entry name" value="Thioesterase/thiol ester dehydrase-isomerase"/>
    <property type="match status" value="2"/>
</dbReference>
<dbReference type="EMBL" id="BPQG01000008">
    <property type="protein sequence ID" value="GJD43150.1"/>
    <property type="molecule type" value="Genomic_DNA"/>
</dbReference>
<gene>
    <name evidence="2" type="ORF">AFCDBAGC_0996</name>
</gene>